<sequence length="322" mass="36765">MRVNIEETELIAYTSGYYGSFDIYVLDVLNGENVRLTYELADYFTVPYWCKESSKIAFVGKDLFLYVVDITSKEIIRIDQLVIGEEHSLSWSYKGDRLAYTKQNQIMIYNTATHKMHKIIERSPTNVQWFPDDTTLLYQSSALTGTSQLFRISIDQTSIQQLTINEGGTLTDVRLSPDGQFVIYRKVMISSSAIFSMDILSGQVYEIEGSSQDRSYFPEWSLDSKKIAYSQTSGFWNGYSSSIRTVGRHGENDQGWVTTDCYASPITWSPDSKKLVYLSGCKSGYLASEMWYIDLIKPIPLNLISGRFITSVKWSPTKLLRC</sequence>
<evidence type="ECO:0008006" key="3">
    <source>
        <dbReference type="Google" id="ProtNLM"/>
    </source>
</evidence>
<dbReference type="SUPFAM" id="SSF82171">
    <property type="entry name" value="DPP6 N-terminal domain-like"/>
    <property type="match status" value="1"/>
</dbReference>
<dbReference type="RefSeq" id="WP_129079264.1">
    <property type="nucleotide sequence ID" value="NZ_QOUX01000046.1"/>
</dbReference>
<dbReference type="EMBL" id="QOUX01000046">
    <property type="protein sequence ID" value="RXI97900.1"/>
    <property type="molecule type" value="Genomic_DNA"/>
</dbReference>
<dbReference type="Proteomes" id="UP000290649">
    <property type="component" value="Unassembled WGS sequence"/>
</dbReference>
<reference evidence="1 2" key="1">
    <citation type="journal article" date="2019" name="Int. J. Syst. Evol. Microbiol.">
        <title>Anaerobacillus alkaliphilus sp. nov., a novel alkaliphilic and moderately halophilic bacterium.</title>
        <authorList>
            <person name="Borsodi A.K."/>
            <person name="Aszalos J.M."/>
            <person name="Bihari P."/>
            <person name="Nagy I."/>
            <person name="Schumann P."/>
            <person name="Sproer C."/>
            <person name="Kovacs A.L."/>
            <person name="Boka K."/>
            <person name="Dobosy P."/>
            <person name="Ovari M."/>
            <person name="Szili-Kovacs T."/>
            <person name="Toth E."/>
        </authorList>
    </citation>
    <scope>NUCLEOTIDE SEQUENCE [LARGE SCALE GENOMIC DNA]</scope>
    <source>
        <strain evidence="1 2">B16-10</strain>
    </source>
</reference>
<proteinExistence type="predicted"/>
<name>A0A4Q0VR87_9BACI</name>
<protein>
    <recommendedName>
        <fullName evidence="3">Dipeptidylpeptidase IV N-terminal domain-containing protein</fullName>
    </recommendedName>
</protein>
<dbReference type="AlphaFoldDB" id="A0A4Q0VR87"/>
<dbReference type="PANTHER" id="PTHR36842:SF1">
    <property type="entry name" value="PROTEIN TOLB"/>
    <property type="match status" value="1"/>
</dbReference>
<evidence type="ECO:0000313" key="1">
    <source>
        <dbReference type="EMBL" id="RXI97900.1"/>
    </source>
</evidence>
<keyword evidence="2" id="KW-1185">Reference proteome</keyword>
<dbReference type="Gene3D" id="2.120.10.30">
    <property type="entry name" value="TolB, C-terminal domain"/>
    <property type="match status" value="1"/>
</dbReference>
<dbReference type="InterPro" id="IPR011042">
    <property type="entry name" value="6-blade_b-propeller_TolB-like"/>
</dbReference>
<organism evidence="1 2">
    <name type="scientific">Anaerobacillus alkaliphilus</name>
    <dbReference type="NCBI Taxonomy" id="1548597"/>
    <lineage>
        <taxon>Bacteria</taxon>
        <taxon>Bacillati</taxon>
        <taxon>Bacillota</taxon>
        <taxon>Bacilli</taxon>
        <taxon>Bacillales</taxon>
        <taxon>Bacillaceae</taxon>
        <taxon>Anaerobacillus</taxon>
    </lineage>
</organism>
<dbReference type="OrthoDB" id="308800at2"/>
<evidence type="ECO:0000313" key="2">
    <source>
        <dbReference type="Proteomes" id="UP000290649"/>
    </source>
</evidence>
<dbReference type="PANTHER" id="PTHR36842">
    <property type="entry name" value="PROTEIN TOLB HOMOLOG"/>
    <property type="match status" value="1"/>
</dbReference>
<accession>A0A4Q0VR87</accession>
<comment type="caution">
    <text evidence="1">The sequence shown here is derived from an EMBL/GenBank/DDBJ whole genome shotgun (WGS) entry which is preliminary data.</text>
</comment>
<gene>
    <name evidence="1" type="ORF">DS745_16225</name>
</gene>